<dbReference type="Proteomes" id="UP000318380">
    <property type="component" value="Unassembled WGS sequence"/>
</dbReference>
<dbReference type="PANTHER" id="PTHR43133">
    <property type="entry name" value="RNA POLYMERASE ECF-TYPE SIGMA FACTO"/>
    <property type="match status" value="1"/>
</dbReference>
<gene>
    <name evidence="8" type="ORF">FB561_4321</name>
</gene>
<dbReference type="GO" id="GO:0006352">
    <property type="term" value="P:DNA-templated transcription initiation"/>
    <property type="evidence" value="ECO:0007669"/>
    <property type="project" value="InterPro"/>
</dbReference>
<comment type="similarity">
    <text evidence="1">Belongs to the sigma-70 factor family. ECF subfamily.</text>
</comment>
<keyword evidence="5" id="KW-0804">Transcription</keyword>
<dbReference type="AlphaFoldDB" id="A0A561BWF9"/>
<evidence type="ECO:0000256" key="2">
    <source>
        <dbReference type="ARBA" id="ARBA00023015"/>
    </source>
</evidence>
<dbReference type="Gene3D" id="1.10.1740.10">
    <property type="match status" value="1"/>
</dbReference>
<dbReference type="GO" id="GO:0003677">
    <property type="term" value="F:DNA binding"/>
    <property type="evidence" value="ECO:0007669"/>
    <property type="project" value="UniProtKB-KW"/>
</dbReference>
<evidence type="ECO:0000313" key="8">
    <source>
        <dbReference type="EMBL" id="TWD83163.1"/>
    </source>
</evidence>
<keyword evidence="9" id="KW-1185">Reference proteome</keyword>
<dbReference type="EMBL" id="VIVK01000001">
    <property type="protein sequence ID" value="TWD83163.1"/>
    <property type="molecule type" value="Genomic_DNA"/>
</dbReference>
<organism evidence="8 9">
    <name type="scientific">Kribbella amoyensis</name>
    <dbReference type="NCBI Taxonomy" id="996641"/>
    <lineage>
        <taxon>Bacteria</taxon>
        <taxon>Bacillati</taxon>
        <taxon>Actinomycetota</taxon>
        <taxon>Actinomycetes</taxon>
        <taxon>Propionibacteriales</taxon>
        <taxon>Kribbellaceae</taxon>
        <taxon>Kribbella</taxon>
    </lineage>
</organism>
<evidence type="ECO:0000313" key="9">
    <source>
        <dbReference type="Proteomes" id="UP000318380"/>
    </source>
</evidence>
<name>A0A561BWF9_9ACTN</name>
<evidence type="ECO:0000259" key="6">
    <source>
        <dbReference type="Pfam" id="PF04542"/>
    </source>
</evidence>
<reference evidence="8 9" key="1">
    <citation type="submission" date="2019-06" db="EMBL/GenBank/DDBJ databases">
        <title>Sequencing the genomes of 1000 actinobacteria strains.</title>
        <authorList>
            <person name="Klenk H.-P."/>
        </authorList>
    </citation>
    <scope>NUCLEOTIDE SEQUENCE [LARGE SCALE GENOMIC DNA]</scope>
    <source>
        <strain evidence="8 9">DSM 24683</strain>
    </source>
</reference>
<comment type="caution">
    <text evidence="8">The sequence shown here is derived from an EMBL/GenBank/DDBJ whole genome shotgun (WGS) entry which is preliminary data.</text>
</comment>
<sequence>MKALCASLLRYEGSARLGGDRMEELPAATEFSDFVATRYGSLLGTAYALTQDRGLAEDLVQTTLAKCWRAWPTIDGADPGPYVRQVLVNTCRAWWRVKKGKLEFPTDELPATVVPVDHFARIEHEEVLTEALGRLPRRMRTVVVLRYLAELTEAEAAAVVGCSVGTVKSQSSRGLARLRVDPVLHEYGRPSRRRTA</sequence>
<dbReference type="NCBIfam" id="TIGR02937">
    <property type="entry name" value="sigma70-ECF"/>
    <property type="match status" value="1"/>
</dbReference>
<evidence type="ECO:0000256" key="5">
    <source>
        <dbReference type="ARBA" id="ARBA00023163"/>
    </source>
</evidence>
<evidence type="ECO:0000256" key="3">
    <source>
        <dbReference type="ARBA" id="ARBA00023082"/>
    </source>
</evidence>
<dbReference type="GO" id="GO:0016987">
    <property type="term" value="F:sigma factor activity"/>
    <property type="evidence" value="ECO:0007669"/>
    <property type="project" value="UniProtKB-KW"/>
</dbReference>
<dbReference type="InterPro" id="IPR007627">
    <property type="entry name" value="RNA_pol_sigma70_r2"/>
</dbReference>
<dbReference type="NCBIfam" id="TIGR02983">
    <property type="entry name" value="SigE-fam_strep"/>
    <property type="match status" value="1"/>
</dbReference>
<keyword evidence="3" id="KW-0731">Sigma factor</keyword>
<proteinExistence type="inferred from homology"/>
<keyword evidence="2" id="KW-0805">Transcription regulation</keyword>
<feature type="domain" description="RNA polymerase sigma factor 70 region 4 type 2" evidence="7">
    <location>
        <begin position="127"/>
        <end position="178"/>
    </location>
</feature>
<dbReference type="Pfam" id="PF04542">
    <property type="entry name" value="Sigma70_r2"/>
    <property type="match status" value="1"/>
</dbReference>
<dbReference type="InterPro" id="IPR013324">
    <property type="entry name" value="RNA_pol_sigma_r3/r4-like"/>
</dbReference>
<protein>
    <submittedName>
        <fullName evidence="8">RNA polymerase sigma-70 factor (Sigma-E family)</fullName>
    </submittedName>
</protein>
<dbReference type="InterPro" id="IPR013325">
    <property type="entry name" value="RNA_pol_sigma_r2"/>
</dbReference>
<dbReference type="InterPro" id="IPR014325">
    <property type="entry name" value="RNA_pol_sigma-E_actinobac"/>
</dbReference>
<accession>A0A561BWF9</accession>
<dbReference type="InterPro" id="IPR013249">
    <property type="entry name" value="RNA_pol_sigma70_r4_t2"/>
</dbReference>
<dbReference type="Pfam" id="PF08281">
    <property type="entry name" value="Sigma70_r4_2"/>
    <property type="match status" value="1"/>
</dbReference>
<evidence type="ECO:0000259" key="7">
    <source>
        <dbReference type="Pfam" id="PF08281"/>
    </source>
</evidence>
<evidence type="ECO:0000256" key="1">
    <source>
        <dbReference type="ARBA" id="ARBA00010641"/>
    </source>
</evidence>
<feature type="domain" description="RNA polymerase sigma-70 region 2" evidence="6">
    <location>
        <begin position="39"/>
        <end position="98"/>
    </location>
</feature>
<keyword evidence="4" id="KW-0238">DNA-binding</keyword>
<dbReference type="SUPFAM" id="SSF88946">
    <property type="entry name" value="Sigma2 domain of RNA polymerase sigma factors"/>
    <property type="match status" value="1"/>
</dbReference>
<dbReference type="InterPro" id="IPR014284">
    <property type="entry name" value="RNA_pol_sigma-70_dom"/>
</dbReference>
<dbReference type="InterPro" id="IPR039425">
    <property type="entry name" value="RNA_pol_sigma-70-like"/>
</dbReference>
<dbReference type="PANTHER" id="PTHR43133:SF50">
    <property type="entry name" value="ECF RNA POLYMERASE SIGMA FACTOR SIGM"/>
    <property type="match status" value="1"/>
</dbReference>
<dbReference type="Gene3D" id="1.10.10.10">
    <property type="entry name" value="Winged helix-like DNA-binding domain superfamily/Winged helix DNA-binding domain"/>
    <property type="match status" value="1"/>
</dbReference>
<evidence type="ECO:0000256" key="4">
    <source>
        <dbReference type="ARBA" id="ARBA00023125"/>
    </source>
</evidence>
<dbReference type="SUPFAM" id="SSF88659">
    <property type="entry name" value="Sigma3 and sigma4 domains of RNA polymerase sigma factors"/>
    <property type="match status" value="1"/>
</dbReference>
<dbReference type="InterPro" id="IPR036388">
    <property type="entry name" value="WH-like_DNA-bd_sf"/>
</dbReference>